<reference evidence="10" key="1">
    <citation type="submission" date="2023-05" db="EMBL/GenBank/DDBJ databases">
        <title>Nepenthes gracilis genome sequencing.</title>
        <authorList>
            <person name="Fukushima K."/>
        </authorList>
    </citation>
    <scope>NUCLEOTIDE SEQUENCE</scope>
    <source>
        <strain evidence="10">SING2019-196</strain>
    </source>
</reference>
<dbReference type="PROSITE" id="PS00108">
    <property type="entry name" value="PROTEIN_KINASE_ST"/>
    <property type="match status" value="1"/>
</dbReference>
<dbReference type="InterPro" id="IPR017441">
    <property type="entry name" value="Protein_kinase_ATP_BS"/>
</dbReference>
<dbReference type="PROSITE" id="PS50011">
    <property type="entry name" value="PROTEIN_KINASE_DOM"/>
    <property type="match status" value="1"/>
</dbReference>
<dbReference type="Gene3D" id="3.30.200.20">
    <property type="entry name" value="Phosphorylase Kinase, domain 1"/>
    <property type="match status" value="1"/>
</dbReference>
<evidence type="ECO:0000256" key="7">
    <source>
        <dbReference type="RuleBase" id="RU000304"/>
    </source>
</evidence>
<keyword evidence="5 6" id="KW-0067">ATP-binding</keyword>
<evidence type="ECO:0000256" key="2">
    <source>
        <dbReference type="ARBA" id="ARBA00022679"/>
    </source>
</evidence>
<dbReference type="GO" id="GO:0004674">
    <property type="term" value="F:protein serine/threonine kinase activity"/>
    <property type="evidence" value="ECO:0007669"/>
    <property type="project" value="UniProtKB-KW"/>
</dbReference>
<protein>
    <recommendedName>
        <fullName evidence="9">Protein kinase domain-containing protein</fullName>
    </recommendedName>
</protein>
<keyword evidence="3 6" id="KW-0547">Nucleotide-binding</keyword>
<evidence type="ECO:0000256" key="1">
    <source>
        <dbReference type="ARBA" id="ARBA00022527"/>
    </source>
</evidence>
<dbReference type="SMART" id="SM00220">
    <property type="entry name" value="S_TKc"/>
    <property type="match status" value="1"/>
</dbReference>
<dbReference type="Pfam" id="PF00069">
    <property type="entry name" value="Pkinase"/>
    <property type="match status" value="1"/>
</dbReference>
<dbReference type="GO" id="GO:0005524">
    <property type="term" value="F:ATP binding"/>
    <property type="evidence" value="ECO:0007669"/>
    <property type="project" value="UniProtKB-UniRule"/>
</dbReference>
<dbReference type="EMBL" id="BSYO01000002">
    <property type="protein sequence ID" value="GMH00217.1"/>
    <property type="molecule type" value="Genomic_DNA"/>
</dbReference>
<dbReference type="PROSITE" id="PS00107">
    <property type="entry name" value="PROTEIN_KINASE_ATP"/>
    <property type="match status" value="1"/>
</dbReference>
<gene>
    <name evidence="10" type="ORF">Nepgr_002056</name>
</gene>
<name>A0AAD3P9I2_NEPGR</name>
<accession>A0AAD3P9I2</accession>
<dbReference type="PANTHER" id="PTHR47989:SF5">
    <property type="entry name" value="PROTEIN KINASE DOMAIN-CONTAINING PROTEIN"/>
    <property type="match status" value="1"/>
</dbReference>
<evidence type="ECO:0000256" key="5">
    <source>
        <dbReference type="ARBA" id="ARBA00022840"/>
    </source>
</evidence>
<evidence type="ECO:0000256" key="6">
    <source>
        <dbReference type="PROSITE-ProRule" id="PRU10141"/>
    </source>
</evidence>
<organism evidence="10 11">
    <name type="scientific">Nepenthes gracilis</name>
    <name type="common">Slender pitcher plant</name>
    <dbReference type="NCBI Taxonomy" id="150966"/>
    <lineage>
        <taxon>Eukaryota</taxon>
        <taxon>Viridiplantae</taxon>
        <taxon>Streptophyta</taxon>
        <taxon>Embryophyta</taxon>
        <taxon>Tracheophyta</taxon>
        <taxon>Spermatophyta</taxon>
        <taxon>Magnoliopsida</taxon>
        <taxon>eudicotyledons</taxon>
        <taxon>Gunneridae</taxon>
        <taxon>Pentapetalae</taxon>
        <taxon>Caryophyllales</taxon>
        <taxon>Nepenthaceae</taxon>
        <taxon>Nepenthes</taxon>
    </lineage>
</organism>
<keyword evidence="11" id="KW-1185">Reference proteome</keyword>
<dbReference type="Gene3D" id="1.10.510.10">
    <property type="entry name" value="Transferase(Phosphotransferase) domain 1"/>
    <property type="match status" value="1"/>
</dbReference>
<evidence type="ECO:0000256" key="8">
    <source>
        <dbReference type="SAM" id="MobiDB-lite"/>
    </source>
</evidence>
<evidence type="ECO:0000256" key="4">
    <source>
        <dbReference type="ARBA" id="ARBA00022777"/>
    </source>
</evidence>
<dbReference type="AlphaFoldDB" id="A0AAD3P9I2"/>
<feature type="region of interest" description="Disordered" evidence="8">
    <location>
        <begin position="362"/>
        <end position="386"/>
    </location>
</feature>
<evidence type="ECO:0000313" key="10">
    <source>
        <dbReference type="EMBL" id="GMH00217.1"/>
    </source>
</evidence>
<dbReference type="Proteomes" id="UP001279734">
    <property type="component" value="Unassembled WGS sequence"/>
</dbReference>
<feature type="domain" description="Protein kinase" evidence="9">
    <location>
        <begin position="57"/>
        <end position="327"/>
    </location>
</feature>
<dbReference type="PANTHER" id="PTHR47989">
    <property type="entry name" value="OS01G0750732 PROTEIN"/>
    <property type="match status" value="1"/>
</dbReference>
<evidence type="ECO:0000313" key="11">
    <source>
        <dbReference type="Proteomes" id="UP001279734"/>
    </source>
</evidence>
<dbReference type="SUPFAM" id="SSF56112">
    <property type="entry name" value="Protein kinase-like (PK-like)"/>
    <property type="match status" value="1"/>
</dbReference>
<dbReference type="InterPro" id="IPR008271">
    <property type="entry name" value="Ser/Thr_kinase_AS"/>
</dbReference>
<keyword evidence="4" id="KW-0418">Kinase</keyword>
<sequence length="489" mass="53907">MGYLCNADSAIATCDPYNWPEKTKKKKNHSRRVRDHSKPIQLRQFSISDLEAATNGFSPRSLLGKGSHGAVYKAVLDDGKLVVAVKKSTTSTPTTADYEIEILSKIRSPMIVNLIGYAVDPRERKLLLVVEYMPNGSLYDLLHKNPRPPGWLTRLQFALQVAKAVQMLHGSEPPVIHRDIKSSNVLVDGKGKAKLSDFGLALRGRVEDVRVLSTPPAGTLGYLDPSYLAPGDLSTKNDVFSFGILLLEMISGRRAIDVSYSPPSVVEWALPLIKSGAHREILDPRIGCPGDPTVSRHLGVLAVRCVRSTAEKRPLMAEVVDCLRVVYKRVQAPIWDNLRRRVRRVGESTPLARLDFSDVLDGEEQGRRVSRHGSKRSLSTARNRRISSVQITDQIRSAGIEKPTDGGNRAVRSKSAGSIGEITAAPEVKGRHQVAVKMTTVRLSKSRSTGLPHAKNPQQVKNSHQIIKERDVAPLLANAVQIKRESPRE</sequence>
<keyword evidence="2" id="KW-0808">Transferase</keyword>
<dbReference type="InterPro" id="IPR000719">
    <property type="entry name" value="Prot_kinase_dom"/>
</dbReference>
<evidence type="ECO:0000259" key="9">
    <source>
        <dbReference type="PROSITE" id="PS50011"/>
    </source>
</evidence>
<proteinExistence type="inferred from homology"/>
<dbReference type="InterPro" id="IPR011009">
    <property type="entry name" value="Kinase-like_dom_sf"/>
</dbReference>
<comment type="caution">
    <text evidence="10">The sequence shown here is derived from an EMBL/GenBank/DDBJ whole genome shotgun (WGS) entry which is preliminary data.</text>
</comment>
<feature type="compositionally biased region" description="Polar residues" evidence="8">
    <location>
        <begin position="376"/>
        <end position="386"/>
    </location>
</feature>
<feature type="binding site" evidence="6">
    <location>
        <position position="87"/>
    </location>
    <ligand>
        <name>ATP</name>
        <dbReference type="ChEBI" id="CHEBI:30616"/>
    </ligand>
</feature>
<keyword evidence="1 7" id="KW-0723">Serine/threonine-protein kinase</keyword>
<comment type="similarity">
    <text evidence="7">Belongs to the protein kinase superfamily.</text>
</comment>
<evidence type="ECO:0000256" key="3">
    <source>
        <dbReference type="ARBA" id="ARBA00022741"/>
    </source>
</evidence>